<dbReference type="EMBL" id="CAJNOG010000155">
    <property type="protein sequence ID" value="CAF1018671.1"/>
    <property type="molecule type" value="Genomic_DNA"/>
</dbReference>
<evidence type="ECO:0000313" key="3">
    <source>
        <dbReference type="Proteomes" id="UP000663844"/>
    </source>
</evidence>
<comment type="caution">
    <text evidence="2">The sequence shown here is derived from an EMBL/GenBank/DDBJ whole genome shotgun (WGS) entry which is preliminary data.</text>
</comment>
<proteinExistence type="predicted"/>
<organism evidence="2 3">
    <name type="scientific">Adineta steineri</name>
    <dbReference type="NCBI Taxonomy" id="433720"/>
    <lineage>
        <taxon>Eukaryota</taxon>
        <taxon>Metazoa</taxon>
        <taxon>Spiralia</taxon>
        <taxon>Gnathifera</taxon>
        <taxon>Rotifera</taxon>
        <taxon>Eurotatoria</taxon>
        <taxon>Bdelloidea</taxon>
        <taxon>Adinetida</taxon>
        <taxon>Adinetidae</taxon>
        <taxon>Adineta</taxon>
    </lineage>
</organism>
<name>A0A818PT86_9BILA</name>
<dbReference type="Proteomes" id="UP000663844">
    <property type="component" value="Unassembled WGS sequence"/>
</dbReference>
<protein>
    <submittedName>
        <fullName evidence="2">Uncharacterized protein</fullName>
    </submittedName>
</protein>
<evidence type="ECO:0000313" key="2">
    <source>
        <dbReference type="EMBL" id="CAF3624290.1"/>
    </source>
</evidence>
<evidence type="ECO:0000313" key="1">
    <source>
        <dbReference type="EMBL" id="CAF1018671.1"/>
    </source>
</evidence>
<dbReference type="Proteomes" id="UP000663845">
    <property type="component" value="Unassembled WGS sequence"/>
</dbReference>
<reference evidence="2" key="1">
    <citation type="submission" date="2021-02" db="EMBL/GenBank/DDBJ databases">
        <authorList>
            <person name="Nowell W R."/>
        </authorList>
    </citation>
    <scope>NUCLEOTIDE SEQUENCE</scope>
</reference>
<dbReference type="AlphaFoldDB" id="A0A818PT86"/>
<accession>A0A818PT86</accession>
<dbReference type="EMBL" id="CAJOAZ010000350">
    <property type="protein sequence ID" value="CAF3624290.1"/>
    <property type="molecule type" value="Genomic_DNA"/>
</dbReference>
<sequence>MIIHEEDYDRANIILNIDNQHALQALFDYIIYLCIQFYHNILTSNRIHTDSGMLTISTYLLNLFKHSVTSWLGKTPHFIINNIDELKSIDQCYTQEYHDYQDAIKQIFSVVELSSSFMLLKLLITHHIFENEILLLIGRY</sequence>
<gene>
    <name evidence="1" type="ORF">JYZ213_LOCUS16942</name>
    <name evidence="2" type="ORF">OXD698_LOCUS7600</name>
</gene>